<dbReference type="PROSITE" id="PS51068">
    <property type="entry name" value="FPG_CAT"/>
    <property type="match status" value="1"/>
</dbReference>
<evidence type="ECO:0000256" key="9">
    <source>
        <dbReference type="ARBA" id="ARBA00022763"/>
    </source>
</evidence>
<evidence type="ECO:0000256" key="10">
    <source>
        <dbReference type="ARBA" id="ARBA00022771"/>
    </source>
</evidence>
<evidence type="ECO:0000256" key="4">
    <source>
        <dbReference type="ARBA" id="ARBA00011245"/>
    </source>
</evidence>
<evidence type="ECO:0000256" key="6">
    <source>
        <dbReference type="ARBA" id="ARBA00012720"/>
    </source>
</evidence>
<keyword evidence="14" id="KW-0234">DNA repair</keyword>
<dbReference type="RefSeq" id="WP_002622805.1">
    <property type="nucleotide sequence ID" value="NZ_ANAH02000011.1"/>
</dbReference>
<dbReference type="NCBIfam" id="NF002211">
    <property type="entry name" value="PRK01103.1"/>
    <property type="match status" value="1"/>
</dbReference>
<evidence type="ECO:0000256" key="14">
    <source>
        <dbReference type="ARBA" id="ARBA00023204"/>
    </source>
</evidence>
<dbReference type="InterPro" id="IPR000214">
    <property type="entry name" value="Znf_DNA_glyclase/AP_lyase"/>
</dbReference>
<evidence type="ECO:0000256" key="2">
    <source>
        <dbReference type="ARBA" id="ARBA00001947"/>
    </source>
</evidence>
<dbReference type="PANTHER" id="PTHR22993">
    <property type="entry name" value="FORMAMIDOPYRIMIDINE-DNA GLYCOSYLASE"/>
    <property type="match status" value="1"/>
</dbReference>
<keyword evidence="17" id="KW-0326">Glycosidase</keyword>
<comment type="catalytic activity">
    <reaction evidence="1">
        <text>Hydrolysis of DNA containing ring-opened 7-methylguanine residues, releasing 2,6-diamino-4-hydroxy-5-(N-methyl)formamidopyrimidine.</text>
        <dbReference type="EC" id="3.2.2.23"/>
    </reaction>
</comment>
<protein>
    <recommendedName>
        <fullName evidence="7">Formamidopyrimidine-DNA glycosylase</fullName>
        <ecNumber evidence="5">3.2.2.23</ecNumber>
        <ecNumber evidence="6">4.2.99.18</ecNumber>
    </recommendedName>
    <alternativeName>
        <fullName evidence="18">DNA-(apurinic or apyrimidinic site) lyase MutM</fullName>
    </alternativeName>
</protein>
<dbReference type="AlphaFoldDB" id="S9PD62"/>
<dbReference type="InterPro" id="IPR012319">
    <property type="entry name" value="FPG_cat"/>
</dbReference>
<evidence type="ECO:0000256" key="12">
    <source>
        <dbReference type="ARBA" id="ARBA00022833"/>
    </source>
</evidence>
<feature type="domain" description="FPG-type" evidence="21">
    <location>
        <begin position="236"/>
        <end position="270"/>
    </location>
</feature>
<dbReference type="InterPro" id="IPR010663">
    <property type="entry name" value="Znf_FPG/IleRS"/>
</dbReference>
<feature type="domain" description="Formamidopyrimidine-DNA glycosylase catalytic" evidence="22">
    <location>
        <begin position="2"/>
        <end position="115"/>
    </location>
</feature>
<dbReference type="GO" id="GO:0006284">
    <property type="term" value="P:base-excision repair"/>
    <property type="evidence" value="ECO:0007669"/>
    <property type="project" value="InterPro"/>
</dbReference>
<comment type="catalytic activity">
    <reaction evidence="19">
        <text>2'-deoxyribonucleotide-(2'-deoxyribose 5'-phosphate)-2'-deoxyribonucleotide-DNA = a 3'-end 2'-deoxyribonucleotide-(2,3-dehydro-2,3-deoxyribose 5'-phosphate)-DNA + a 5'-end 5'-phospho-2'-deoxyribonucleoside-DNA + H(+)</text>
        <dbReference type="Rhea" id="RHEA:66592"/>
        <dbReference type="Rhea" id="RHEA-COMP:13180"/>
        <dbReference type="Rhea" id="RHEA-COMP:16897"/>
        <dbReference type="Rhea" id="RHEA-COMP:17067"/>
        <dbReference type="ChEBI" id="CHEBI:15378"/>
        <dbReference type="ChEBI" id="CHEBI:136412"/>
        <dbReference type="ChEBI" id="CHEBI:157695"/>
        <dbReference type="ChEBI" id="CHEBI:167181"/>
        <dbReference type="EC" id="4.2.99.18"/>
    </reaction>
</comment>
<dbReference type="Proteomes" id="UP000011682">
    <property type="component" value="Unassembled WGS sequence"/>
</dbReference>
<dbReference type="SUPFAM" id="SSF57716">
    <property type="entry name" value="Glucocorticoid receptor-like (DNA-binding domain)"/>
    <property type="match status" value="1"/>
</dbReference>
<reference evidence="23" key="1">
    <citation type="submission" date="2013-05" db="EMBL/GenBank/DDBJ databases">
        <title>Genome assembly of Cystobacter fuscus DSM 2262.</title>
        <authorList>
            <person name="Sharma G."/>
            <person name="Khatri I."/>
            <person name="Kaur C."/>
            <person name="Mayilraj S."/>
            <person name="Subramanian S."/>
        </authorList>
    </citation>
    <scope>NUCLEOTIDE SEQUENCE [LARGE SCALE GENOMIC DNA]</scope>
    <source>
        <strain evidence="23">DSM 2262</strain>
    </source>
</reference>
<dbReference type="InterPro" id="IPR010979">
    <property type="entry name" value="Ribosomal_uS13-like_H2TH"/>
</dbReference>
<keyword evidence="10 20" id="KW-0863">Zinc-finger</keyword>
<evidence type="ECO:0000259" key="22">
    <source>
        <dbReference type="PROSITE" id="PS51068"/>
    </source>
</evidence>
<dbReference type="GO" id="GO:0008270">
    <property type="term" value="F:zinc ion binding"/>
    <property type="evidence" value="ECO:0007669"/>
    <property type="project" value="UniProtKB-KW"/>
</dbReference>
<organism evidence="23 24">
    <name type="scientific">Cystobacter fuscus (strain ATCC 25194 / DSM 2262 / NBRC 100088 / M29)</name>
    <dbReference type="NCBI Taxonomy" id="1242864"/>
    <lineage>
        <taxon>Bacteria</taxon>
        <taxon>Pseudomonadati</taxon>
        <taxon>Myxococcota</taxon>
        <taxon>Myxococcia</taxon>
        <taxon>Myxococcales</taxon>
        <taxon>Cystobacterineae</taxon>
        <taxon>Archangiaceae</taxon>
        <taxon>Cystobacter</taxon>
    </lineage>
</organism>
<keyword evidence="24" id="KW-1185">Reference proteome</keyword>
<evidence type="ECO:0000256" key="17">
    <source>
        <dbReference type="ARBA" id="ARBA00023295"/>
    </source>
</evidence>
<evidence type="ECO:0000256" key="16">
    <source>
        <dbReference type="ARBA" id="ARBA00023268"/>
    </source>
</evidence>
<dbReference type="GO" id="GO:0140078">
    <property type="term" value="F:class I DNA-(apurinic or apyrimidinic site) endonuclease activity"/>
    <property type="evidence" value="ECO:0007669"/>
    <property type="project" value="UniProtKB-EC"/>
</dbReference>
<dbReference type="FunFam" id="1.10.8.50:FF:000003">
    <property type="entry name" value="Formamidopyrimidine-DNA glycosylase"/>
    <property type="match status" value="1"/>
</dbReference>
<name>S9PD62_CYSF2</name>
<evidence type="ECO:0000256" key="18">
    <source>
        <dbReference type="ARBA" id="ARBA00030638"/>
    </source>
</evidence>
<sequence>MAEVPEVETLVRDLQQAVVGRCFTGAEVLEPAAVRFPSHRELSSRLEGRRVTAARRRAKLMLLSLDDGQVLALHLMLWGNLALRPVSGTRPEATLVVFGLDGGEELIFSDTLGYARAALAPADELAERLKLSELGPEALADDFTPELLARQLRRRRGPLKTVLLNQRVLAGLGNRDADESLWSAGLHPRRAAASLTPPEVGRLHEAIREVLDEGIRLRGTQRDLFGVQGQARHHRHVFGRTGEPCPRCGTPVHASKLGGRNTHWCPRCQPEHPSTHAPALPLGP</sequence>
<keyword evidence="11" id="KW-0378">Hydrolase</keyword>
<keyword evidence="16" id="KW-0511">Multifunctional enzyme</keyword>
<keyword evidence="8" id="KW-0479">Metal-binding</keyword>
<dbReference type="OrthoDB" id="9800855at2"/>
<dbReference type="Gene3D" id="1.10.8.50">
    <property type="match status" value="1"/>
</dbReference>
<evidence type="ECO:0000256" key="11">
    <source>
        <dbReference type="ARBA" id="ARBA00022801"/>
    </source>
</evidence>
<dbReference type="EC" id="3.2.2.23" evidence="5"/>
<evidence type="ECO:0000256" key="3">
    <source>
        <dbReference type="ARBA" id="ARBA00009409"/>
    </source>
</evidence>
<comment type="similarity">
    <text evidence="3">Belongs to the FPG family.</text>
</comment>
<dbReference type="InterPro" id="IPR015886">
    <property type="entry name" value="H2TH_FPG"/>
</dbReference>
<dbReference type="EC" id="4.2.99.18" evidence="6"/>
<comment type="subunit">
    <text evidence="4">Monomer.</text>
</comment>
<evidence type="ECO:0000256" key="5">
    <source>
        <dbReference type="ARBA" id="ARBA00012024"/>
    </source>
</evidence>
<evidence type="ECO:0000256" key="19">
    <source>
        <dbReference type="ARBA" id="ARBA00044632"/>
    </source>
</evidence>
<dbReference type="InterPro" id="IPR035937">
    <property type="entry name" value="FPG_N"/>
</dbReference>
<keyword evidence="13" id="KW-0238">DNA-binding</keyword>
<comment type="cofactor">
    <cofactor evidence="2">
        <name>Zn(2+)</name>
        <dbReference type="ChEBI" id="CHEBI:29105"/>
    </cofactor>
</comment>
<dbReference type="SUPFAM" id="SSF46946">
    <property type="entry name" value="S13-like H2TH domain"/>
    <property type="match status" value="1"/>
</dbReference>
<evidence type="ECO:0000256" key="7">
    <source>
        <dbReference type="ARBA" id="ARBA00016240"/>
    </source>
</evidence>
<proteinExistence type="inferred from homology"/>
<evidence type="ECO:0000256" key="15">
    <source>
        <dbReference type="ARBA" id="ARBA00023239"/>
    </source>
</evidence>
<comment type="caution">
    <text evidence="23">The sequence shown here is derived from an EMBL/GenBank/DDBJ whole genome shotgun (WGS) entry which is preliminary data.</text>
</comment>
<dbReference type="Pfam" id="PF06831">
    <property type="entry name" value="H2TH"/>
    <property type="match status" value="1"/>
</dbReference>
<dbReference type="GO" id="GO:0034039">
    <property type="term" value="F:8-oxo-7,8-dihydroguanine DNA N-glycosylase activity"/>
    <property type="evidence" value="ECO:0007669"/>
    <property type="project" value="TreeGrafter"/>
</dbReference>
<evidence type="ECO:0000259" key="21">
    <source>
        <dbReference type="PROSITE" id="PS51066"/>
    </source>
</evidence>
<dbReference type="GO" id="GO:0003684">
    <property type="term" value="F:damaged DNA binding"/>
    <property type="evidence" value="ECO:0007669"/>
    <property type="project" value="InterPro"/>
</dbReference>
<keyword evidence="9" id="KW-0227">DNA damage</keyword>
<dbReference type="InterPro" id="IPR020629">
    <property type="entry name" value="FPG_Glyclase"/>
</dbReference>
<evidence type="ECO:0000256" key="20">
    <source>
        <dbReference type="PROSITE-ProRule" id="PRU00391"/>
    </source>
</evidence>
<dbReference type="PANTHER" id="PTHR22993:SF9">
    <property type="entry name" value="FORMAMIDOPYRIMIDINE-DNA GLYCOSYLASE"/>
    <property type="match status" value="1"/>
</dbReference>
<gene>
    <name evidence="23" type="ORF">D187_001663</name>
</gene>
<dbReference type="EMBL" id="ANAH02000011">
    <property type="protein sequence ID" value="EPX61011.1"/>
    <property type="molecule type" value="Genomic_DNA"/>
</dbReference>
<evidence type="ECO:0000256" key="13">
    <source>
        <dbReference type="ARBA" id="ARBA00023125"/>
    </source>
</evidence>
<accession>S9PD62</accession>
<evidence type="ECO:0000313" key="23">
    <source>
        <dbReference type="EMBL" id="EPX61011.1"/>
    </source>
</evidence>
<evidence type="ECO:0000256" key="1">
    <source>
        <dbReference type="ARBA" id="ARBA00001668"/>
    </source>
</evidence>
<dbReference type="Pfam" id="PF01149">
    <property type="entry name" value="Fapy_DNA_glyco"/>
    <property type="match status" value="1"/>
</dbReference>
<dbReference type="Pfam" id="PF06827">
    <property type="entry name" value="zf-FPG_IleRS"/>
    <property type="match status" value="1"/>
</dbReference>
<dbReference type="NCBIfam" id="TIGR00577">
    <property type="entry name" value="fpg"/>
    <property type="match status" value="1"/>
</dbReference>
<dbReference type="eggNOG" id="COG0266">
    <property type="taxonomic scope" value="Bacteria"/>
</dbReference>
<dbReference type="SUPFAM" id="SSF81624">
    <property type="entry name" value="N-terminal domain of MutM-like DNA repair proteins"/>
    <property type="match status" value="1"/>
</dbReference>
<dbReference type="SMART" id="SM01232">
    <property type="entry name" value="H2TH"/>
    <property type="match status" value="1"/>
</dbReference>
<dbReference type="SMART" id="SM00898">
    <property type="entry name" value="Fapy_DNA_glyco"/>
    <property type="match status" value="1"/>
</dbReference>
<keyword evidence="15" id="KW-0456">Lyase</keyword>
<dbReference type="InterPro" id="IPR015887">
    <property type="entry name" value="DNA_glyclase_Znf_dom_DNA_BS"/>
</dbReference>
<evidence type="ECO:0000313" key="24">
    <source>
        <dbReference type="Proteomes" id="UP000011682"/>
    </source>
</evidence>
<dbReference type="PROSITE" id="PS51066">
    <property type="entry name" value="ZF_FPG_2"/>
    <property type="match status" value="1"/>
</dbReference>
<dbReference type="Gene3D" id="3.20.190.10">
    <property type="entry name" value="MutM-like, N-terminal"/>
    <property type="match status" value="1"/>
</dbReference>
<keyword evidence="12" id="KW-0862">Zinc</keyword>
<dbReference type="PROSITE" id="PS01242">
    <property type="entry name" value="ZF_FPG_1"/>
    <property type="match status" value="1"/>
</dbReference>
<evidence type="ECO:0000256" key="8">
    <source>
        <dbReference type="ARBA" id="ARBA00022723"/>
    </source>
</evidence>